<gene>
    <name evidence="2" type="ORF">MNEG_5466</name>
</gene>
<feature type="compositionally biased region" description="Basic residues" evidence="1">
    <location>
        <begin position="75"/>
        <end position="84"/>
    </location>
</feature>
<evidence type="ECO:0000313" key="2">
    <source>
        <dbReference type="EMBL" id="KIZ02496.1"/>
    </source>
</evidence>
<feature type="compositionally biased region" description="Low complexity" evidence="1">
    <location>
        <begin position="85"/>
        <end position="104"/>
    </location>
</feature>
<dbReference type="Proteomes" id="UP000054498">
    <property type="component" value="Unassembled WGS sequence"/>
</dbReference>
<organism evidence="2 3">
    <name type="scientific">Monoraphidium neglectum</name>
    <dbReference type="NCBI Taxonomy" id="145388"/>
    <lineage>
        <taxon>Eukaryota</taxon>
        <taxon>Viridiplantae</taxon>
        <taxon>Chlorophyta</taxon>
        <taxon>core chlorophytes</taxon>
        <taxon>Chlorophyceae</taxon>
        <taxon>CS clade</taxon>
        <taxon>Sphaeropleales</taxon>
        <taxon>Selenastraceae</taxon>
        <taxon>Monoraphidium</taxon>
    </lineage>
</organism>
<name>A0A0D2NA89_9CHLO</name>
<feature type="region of interest" description="Disordered" evidence="1">
    <location>
        <begin position="147"/>
        <end position="172"/>
    </location>
</feature>
<dbReference type="RefSeq" id="XP_013901515.1">
    <property type="nucleotide sequence ID" value="XM_014046061.1"/>
</dbReference>
<protein>
    <submittedName>
        <fullName evidence="2">Uncharacterized protein</fullName>
    </submittedName>
</protein>
<dbReference type="OrthoDB" id="431691at2759"/>
<feature type="compositionally biased region" description="Basic residues" evidence="1">
    <location>
        <begin position="148"/>
        <end position="157"/>
    </location>
</feature>
<feature type="region of interest" description="Disordered" evidence="1">
    <location>
        <begin position="69"/>
        <end position="104"/>
    </location>
</feature>
<dbReference type="EMBL" id="KK101035">
    <property type="protein sequence ID" value="KIZ02496.1"/>
    <property type="molecule type" value="Genomic_DNA"/>
</dbReference>
<proteinExistence type="predicted"/>
<reference evidence="2 3" key="1">
    <citation type="journal article" date="2013" name="BMC Genomics">
        <title>Reconstruction of the lipid metabolism for the microalga Monoraphidium neglectum from its genome sequence reveals characteristics suitable for biofuel production.</title>
        <authorList>
            <person name="Bogen C."/>
            <person name="Al-Dilaimi A."/>
            <person name="Albersmeier A."/>
            <person name="Wichmann J."/>
            <person name="Grundmann M."/>
            <person name="Rupp O."/>
            <person name="Lauersen K.J."/>
            <person name="Blifernez-Klassen O."/>
            <person name="Kalinowski J."/>
            <person name="Goesmann A."/>
            <person name="Mussgnug J.H."/>
            <person name="Kruse O."/>
        </authorList>
    </citation>
    <scope>NUCLEOTIDE SEQUENCE [LARGE SCALE GENOMIC DNA]</scope>
    <source>
        <strain evidence="2 3">SAG 48.87</strain>
    </source>
</reference>
<keyword evidence="3" id="KW-1185">Reference proteome</keyword>
<dbReference type="AlphaFoldDB" id="A0A0D2NA89"/>
<accession>A0A0D2NA89</accession>
<evidence type="ECO:0000256" key="1">
    <source>
        <dbReference type="SAM" id="MobiDB-lite"/>
    </source>
</evidence>
<dbReference type="Gene3D" id="1.10.287.3980">
    <property type="match status" value="1"/>
</dbReference>
<dbReference type="GeneID" id="25738343"/>
<dbReference type="STRING" id="145388.A0A0D2NA89"/>
<sequence length="172" mass="18548">MQAALMRNSSRMAVGMAPMRRPQAVSMAPRPHMLAAPSFVGGTFSSSILSPTRPAGRGALVVVAGGNSMGNTLHGSKRKRRRTSGFRTRMQQQEQQQQQQQQQQHNAAIASAVWCPSHSKRALDVIITPIVTTPAQLLPQTANGRRVLSARRKRGRKVLAPASAPRSGGKPQ</sequence>
<evidence type="ECO:0000313" key="3">
    <source>
        <dbReference type="Proteomes" id="UP000054498"/>
    </source>
</evidence>
<dbReference type="KEGG" id="mng:MNEG_5466"/>